<dbReference type="EMBL" id="CP036279">
    <property type="protein sequence ID" value="QDU61576.1"/>
    <property type="molecule type" value="Genomic_DNA"/>
</dbReference>
<dbReference type="PANTHER" id="PTHR30295:SF1">
    <property type="entry name" value="DNA PROTECTION DURING STARVATION PROTEIN"/>
    <property type="match status" value="1"/>
</dbReference>
<evidence type="ECO:0000259" key="3">
    <source>
        <dbReference type="PROSITE" id="PS50905"/>
    </source>
</evidence>
<dbReference type="InterPro" id="IPR009078">
    <property type="entry name" value="Ferritin-like_SF"/>
</dbReference>
<sequence length="137" mass="15568">MASQELIGGLNDQLNREVTTFLRYMLQVASIKGAQWHSVRDMYQSEVTDEVEHAQYLADQIVMLGGKPDLHPDLTPPPSDVREMLQRDSEEERIDVRNYIELASLAEKEGLVALKMQMEDQAADEDAHGQEMQRLLG</sequence>
<dbReference type="Gene3D" id="1.20.1260.10">
    <property type="match status" value="1"/>
</dbReference>
<organism evidence="4 5">
    <name type="scientific">Kolteria novifilia</name>
    <dbReference type="NCBI Taxonomy" id="2527975"/>
    <lineage>
        <taxon>Bacteria</taxon>
        <taxon>Pseudomonadati</taxon>
        <taxon>Planctomycetota</taxon>
        <taxon>Planctomycetia</taxon>
        <taxon>Kolteriales</taxon>
        <taxon>Kolteriaceae</taxon>
        <taxon>Kolteria</taxon>
    </lineage>
</organism>
<dbReference type="Pfam" id="PF00210">
    <property type="entry name" value="Ferritin"/>
    <property type="match status" value="1"/>
</dbReference>
<dbReference type="InterPro" id="IPR012347">
    <property type="entry name" value="Ferritin-like"/>
</dbReference>
<dbReference type="GO" id="GO:0005829">
    <property type="term" value="C:cytosol"/>
    <property type="evidence" value="ECO:0007669"/>
    <property type="project" value="TreeGrafter"/>
</dbReference>
<evidence type="ECO:0000313" key="5">
    <source>
        <dbReference type="Proteomes" id="UP000317093"/>
    </source>
</evidence>
<evidence type="ECO:0000256" key="1">
    <source>
        <dbReference type="ARBA" id="ARBA00022434"/>
    </source>
</evidence>
<proteinExistence type="predicted"/>
<dbReference type="KEGG" id="knv:Pan216_24370"/>
<dbReference type="CDD" id="cd00657">
    <property type="entry name" value="Ferritin_like"/>
    <property type="match status" value="1"/>
</dbReference>
<protein>
    <submittedName>
        <fullName evidence="4">Ferritin-like domain protein</fullName>
    </submittedName>
</protein>
<accession>A0A518B3S9</accession>
<dbReference type="RefSeq" id="WP_145258149.1">
    <property type="nucleotide sequence ID" value="NZ_CP036279.1"/>
</dbReference>
<keyword evidence="1" id="KW-0409">Iron storage</keyword>
<keyword evidence="5" id="KW-1185">Reference proteome</keyword>
<reference evidence="4 5" key="1">
    <citation type="submission" date="2019-02" db="EMBL/GenBank/DDBJ databases">
        <title>Deep-cultivation of Planctomycetes and their phenomic and genomic characterization uncovers novel biology.</title>
        <authorList>
            <person name="Wiegand S."/>
            <person name="Jogler M."/>
            <person name="Boedeker C."/>
            <person name="Pinto D."/>
            <person name="Vollmers J."/>
            <person name="Rivas-Marin E."/>
            <person name="Kohn T."/>
            <person name="Peeters S.H."/>
            <person name="Heuer A."/>
            <person name="Rast P."/>
            <person name="Oberbeckmann S."/>
            <person name="Bunk B."/>
            <person name="Jeske O."/>
            <person name="Meyerdierks A."/>
            <person name="Storesund J.E."/>
            <person name="Kallscheuer N."/>
            <person name="Luecker S."/>
            <person name="Lage O.M."/>
            <person name="Pohl T."/>
            <person name="Merkel B.J."/>
            <person name="Hornburger P."/>
            <person name="Mueller R.-W."/>
            <person name="Bruemmer F."/>
            <person name="Labrenz M."/>
            <person name="Spormann A.M."/>
            <person name="Op den Camp H."/>
            <person name="Overmann J."/>
            <person name="Amann R."/>
            <person name="Jetten M.S.M."/>
            <person name="Mascher T."/>
            <person name="Medema M.H."/>
            <person name="Devos D.P."/>
            <person name="Kaster A.-K."/>
            <person name="Ovreas L."/>
            <person name="Rohde M."/>
            <person name="Galperin M.Y."/>
            <person name="Jogler C."/>
        </authorList>
    </citation>
    <scope>NUCLEOTIDE SEQUENCE [LARGE SCALE GENOMIC DNA]</scope>
    <source>
        <strain evidence="4 5">Pan216</strain>
    </source>
</reference>
<dbReference type="InterPro" id="IPR009040">
    <property type="entry name" value="Ferritin-like_diiron"/>
</dbReference>
<dbReference type="SUPFAM" id="SSF47240">
    <property type="entry name" value="Ferritin-like"/>
    <property type="match status" value="1"/>
</dbReference>
<dbReference type="InterPro" id="IPR008331">
    <property type="entry name" value="Ferritin_DPS_dom"/>
</dbReference>
<dbReference type="GO" id="GO:0020037">
    <property type="term" value="F:heme binding"/>
    <property type="evidence" value="ECO:0007669"/>
    <property type="project" value="TreeGrafter"/>
</dbReference>
<dbReference type="GO" id="GO:0004322">
    <property type="term" value="F:ferroxidase activity"/>
    <property type="evidence" value="ECO:0007669"/>
    <property type="project" value="TreeGrafter"/>
</dbReference>
<dbReference type="GO" id="GO:0006879">
    <property type="term" value="P:intracellular iron ion homeostasis"/>
    <property type="evidence" value="ECO:0007669"/>
    <property type="project" value="UniProtKB-KW"/>
</dbReference>
<dbReference type="GO" id="GO:0008199">
    <property type="term" value="F:ferric iron binding"/>
    <property type="evidence" value="ECO:0007669"/>
    <property type="project" value="InterPro"/>
</dbReference>
<evidence type="ECO:0000256" key="2">
    <source>
        <dbReference type="ARBA" id="ARBA00023004"/>
    </source>
</evidence>
<dbReference type="OrthoDB" id="9792238at2"/>
<gene>
    <name evidence="4" type="ORF">Pan216_24370</name>
</gene>
<evidence type="ECO:0000313" key="4">
    <source>
        <dbReference type="EMBL" id="QDU61576.1"/>
    </source>
</evidence>
<dbReference type="Proteomes" id="UP000317093">
    <property type="component" value="Chromosome"/>
</dbReference>
<dbReference type="PROSITE" id="PS50905">
    <property type="entry name" value="FERRITIN_LIKE"/>
    <property type="match status" value="1"/>
</dbReference>
<dbReference type="PANTHER" id="PTHR30295">
    <property type="entry name" value="BACTERIOFERRITIN"/>
    <property type="match status" value="1"/>
</dbReference>
<dbReference type="AlphaFoldDB" id="A0A518B3S9"/>
<feature type="domain" description="Ferritin-like diiron" evidence="3">
    <location>
        <begin position="1"/>
        <end position="137"/>
    </location>
</feature>
<name>A0A518B3S9_9BACT</name>
<keyword evidence="2" id="KW-0408">Iron</keyword>